<evidence type="ECO:0000256" key="2">
    <source>
        <dbReference type="ARBA" id="ARBA00023027"/>
    </source>
</evidence>
<dbReference type="PANTHER" id="PTHR22981">
    <property type="entry name" value="3-HYDROXYISOBUTYRATE DEHYDROGENASE-RELATED"/>
    <property type="match status" value="1"/>
</dbReference>
<keyword evidence="5" id="KW-1185">Reference proteome</keyword>
<keyword evidence="2" id="KW-0520">NAD</keyword>
<accession>A0A2P5KB82</accession>
<name>A0A2P5KB82_9BURK</name>
<feature type="domain" description="3-hydroxyisobutyrate dehydrogenase-like NAD-binding" evidence="3">
    <location>
        <begin position="1"/>
        <end position="80"/>
    </location>
</feature>
<dbReference type="Gene3D" id="1.10.1040.10">
    <property type="entry name" value="N-(1-d-carboxylethyl)-l-norvaline Dehydrogenase, domain 2"/>
    <property type="match status" value="1"/>
</dbReference>
<comment type="caution">
    <text evidence="4">The sequence shown here is derived from an EMBL/GenBank/DDBJ whole genome shotgun (WGS) entry which is preliminary data.</text>
</comment>
<proteinExistence type="predicted"/>
<dbReference type="GO" id="GO:0006574">
    <property type="term" value="P:L-valine catabolic process"/>
    <property type="evidence" value="ECO:0007669"/>
    <property type="project" value="TreeGrafter"/>
</dbReference>
<dbReference type="InterPro" id="IPR029154">
    <property type="entry name" value="HIBADH-like_NADP-bd"/>
</dbReference>
<sequence>MMGVAEAMSLGVSLGIDPAVLAGIISTSTGRCWSSDTYNPYPGVLPNAPAACGYSGGFATVLMLKDLGLATEAVRHAKQPGWLDGKYLSDSITSWASRRLHTPAPVTIDCRAPFPGCRMSCH</sequence>
<evidence type="ECO:0000256" key="1">
    <source>
        <dbReference type="ARBA" id="ARBA00023002"/>
    </source>
</evidence>
<organism evidence="4 5">
    <name type="scientific">Mycetohabitans endofungorum</name>
    <dbReference type="NCBI Taxonomy" id="417203"/>
    <lineage>
        <taxon>Bacteria</taxon>
        <taxon>Pseudomonadati</taxon>
        <taxon>Pseudomonadota</taxon>
        <taxon>Betaproteobacteria</taxon>
        <taxon>Burkholderiales</taxon>
        <taxon>Burkholderiaceae</taxon>
        <taxon>Mycetohabitans</taxon>
    </lineage>
</organism>
<keyword evidence="1" id="KW-0560">Oxidoreductase</keyword>
<dbReference type="GO" id="GO:0008442">
    <property type="term" value="F:3-hydroxyisobutyrate dehydrogenase activity"/>
    <property type="evidence" value="ECO:0007669"/>
    <property type="project" value="TreeGrafter"/>
</dbReference>
<gene>
    <name evidence="4" type="ORF">B0O95_10588</name>
</gene>
<dbReference type="AlphaFoldDB" id="A0A2P5KB82"/>
<protein>
    <submittedName>
        <fullName evidence="4">NADP-dependent 3-hydroxyisobutyrate dehydrogenase-like protein</fullName>
    </submittedName>
</protein>
<dbReference type="InterPro" id="IPR008927">
    <property type="entry name" value="6-PGluconate_DH-like_C_sf"/>
</dbReference>
<evidence type="ECO:0000313" key="4">
    <source>
        <dbReference type="EMBL" id="PPB83905.1"/>
    </source>
</evidence>
<reference evidence="4 5" key="1">
    <citation type="submission" date="2018-01" db="EMBL/GenBank/DDBJ databases">
        <title>Genomic Encyclopedia of Type Strains, Phase III (KMG-III): the genomes of soil and plant-associated and newly described type strains.</title>
        <authorList>
            <person name="Whitman W."/>
        </authorList>
    </citation>
    <scope>NUCLEOTIDE SEQUENCE [LARGE SCALE GENOMIC DNA]</scope>
    <source>
        <strain evidence="4 5">HKI456</strain>
    </source>
</reference>
<dbReference type="GO" id="GO:0051287">
    <property type="term" value="F:NAD binding"/>
    <property type="evidence" value="ECO:0007669"/>
    <property type="project" value="InterPro"/>
</dbReference>
<dbReference type="Proteomes" id="UP000243096">
    <property type="component" value="Unassembled WGS sequence"/>
</dbReference>
<dbReference type="Pfam" id="PF14833">
    <property type="entry name" value="NAD_binding_11"/>
    <property type="match status" value="1"/>
</dbReference>
<evidence type="ECO:0000313" key="5">
    <source>
        <dbReference type="Proteomes" id="UP000243096"/>
    </source>
</evidence>
<dbReference type="InterPro" id="IPR013328">
    <property type="entry name" value="6PGD_dom2"/>
</dbReference>
<dbReference type="EMBL" id="PRDW01000005">
    <property type="protein sequence ID" value="PPB83905.1"/>
    <property type="molecule type" value="Genomic_DNA"/>
</dbReference>
<dbReference type="SUPFAM" id="SSF48179">
    <property type="entry name" value="6-phosphogluconate dehydrogenase C-terminal domain-like"/>
    <property type="match status" value="1"/>
</dbReference>
<dbReference type="PANTHER" id="PTHR22981:SF7">
    <property type="entry name" value="3-HYDROXYISOBUTYRATE DEHYDROGENASE, MITOCHONDRIAL"/>
    <property type="match status" value="1"/>
</dbReference>
<evidence type="ECO:0000259" key="3">
    <source>
        <dbReference type="Pfam" id="PF14833"/>
    </source>
</evidence>